<dbReference type="AlphaFoldDB" id="A0A7M7KUF3"/>
<accession>A0A7M7KUF3</accession>
<dbReference type="RefSeq" id="XP_022670860.1">
    <property type="nucleotide sequence ID" value="XM_022815125.1"/>
</dbReference>
<keyword evidence="2" id="KW-1185">Reference proteome</keyword>
<protein>
    <submittedName>
        <fullName evidence="1">Uncharacterized protein</fullName>
    </submittedName>
</protein>
<name>A0A7M7KUF3_VARDE</name>
<evidence type="ECO:0000313" key="2">
    <source>
        <dbReference type="Proteomes" id="UP000594260"/>
    </source>
</evidence>
<dbReference type="KEGG" id="vde:111254373"/>
<sequence length="165" mass="18503">MCFLWRLFRNTKQAGWAGLGPDRAKGEGPTLDDGMNRNFILVSNLDLLSITSGVSSGGADLLSRLLSDPNEKPTKKNKDFDVNMIIPYYFYRYRCIRINNSIGRCPHSGLIRLRYEIIHAMLKSGGNSTTFLDHKARNYGRIQNSETIRAHGKCVSSYVGISVIS</sequence>
<proteinExistence type="predicted"/>
<dbReference type="InParanoid" id="A0A7M7KUF3"/>
<dbReference type="Proteomes" id="UP000594260">
    <property type="component" value="Unplaced"/>
</dbReference>
<dbReference type="GeneID" id="111254373"/>
<evidence type="ECO:0000313" key="1">
    <source>
        <dbReference type="EnsemblMetazoa" id="XP_022670860"/>
    </source>
</evidence>
<reference evidence="1" key="1">
    <citation type="submission" date="2021-01" db="UniProtKB">
        <authorList>
            <consortium name="EnsemblMetazoa"/>
        </authorList>
    </citation>
    <scope>IDENTIFICATION</scope>
</reference>
<dbReference type="EnsemblMetazoa" id="XM_022815125">
    <property type="protein sequence ID" value="XP_022670860"/>
    <property type="gene ID" value="LOC111254373"/>
</dbReference>
<organism evidence="1 2">
    <name type="scientific">Varroa destructor</name>
    <name type="common">Honeybee mite</name>
    <dbReference type="NCBI Taxonomy" id="109461"/>
    <lineage>
        <taxon>Eukaryota</taxon>
        <taxon>Metazoa</taxon>
        <taxon>Ecdysozoa</taxon>
        <taxon>Arthropoda</taxon>
        <taxon>Chelicerata</taxon>
        <taxon>Arachnida</taxon>
        <taxon>Acari</taxon>
        <taxon>Parasitiformes</taxon>
        <taxon>Mesostigmata</taxon>
        <taxon>Gamasina</taxon>
        <taxon>Dermanyssoidea</taxon>
        <taxon>Varroidae</taxon>
        <taxon>Varroa</taxon>
    </lineage>
</organism>